<organism evidence="1">
    <name type="scientific">marine metagenome</name>
    <dbReference type="NCBI Taxonomy" id="408172"/>
    <lineage>
        <taxon>unclassified sequences</taxon>
        <taxon>metagenomes</taxon>
        <taxon>ecological metagenomes</taxon>
    </lineage>
</organism>
<reference evidence="1" key="1">
    <citation type="submission" date="2018-05" db="EMBL/GenBank/DDBJ databases">
        <authorList>
            <person name="Lanie J.A."/>
            <person name="Ng W.-L."/>
            <person name="Kazmierczak K.M."/>
            <person name="Andrzejewski T.M."/>
            <person name="Davidsen T.M."/>
            <person name="Wayne K.J."/>
            <person name="Tettelin H."/>
            <person name="Glass J.I."/>
            <person name="Rusch D."/>
            <person name="Podicherti R."/>
            <person name="Tsui H.-C.T."/>
            <person name="Winkler M.E."/>
        </authorList>
    </citation>
    <scope>NUCLEOTIDE SEQUENCE</scope>
</reference>
<protein>
    <submittedName>
        <fullName evidence="1">Uncharacterized protein</fullName>
    </submittedName>
</protein>
<name>A0A381XTX2_9ZZZZ</name>
<dbReference type="AlphaFoldDB" id="A0A381XTX2"/>
<sequence>MPVGESDKGFGAGKGQIYYTIHGSATYINWSHEALGNEPFSHSGSLNTYLIRPGVLYGLSNKWNLIVHSTLGVREMHWKRPEASIHHRDETTLSDFINAQGSVLGDTRLILRYIIQNTGMGKGFRIYAGPGITIPSKSVLISNPFFLEGDEQKEHRHFSLSNGTYNSVMEGQVYYRRNENPVFIGGFFLFEKPLAESEFGFLPSKITTLSFSASFMNFDQRESSMDYGISLVHASQGYWNSLPAPNSKSLTIIPSIGYLFNTSFGGVSINLQKPIYISGAFASNEGDIEQRSVVWQLSSSLRFLPTSN</sequence>
<evidence type="ECO:0000313" key="1">
    <source>
        <dbReference type="EMBL" id="SVA68155.1"/>
    </source>
</evidence>
<gene>
    <name evidence="1" type="ORF">METZ01_LOCUS121009</name>
</gene>
<accession>A0A381XTX2</accession>
<dbReference type="EMBL" id="UINC01016357">
    <property type="protein sequence ID" value="SVA68155.1"/>
    <property type="molecule type" value="Genomic_DNA"/>
</dbReference>
<proteinExistence type="predicted"/>